<dbReference type="InterPro" id="IPR003661">
    <property type="entry name" value="HisK_dim/P_dom"/>
</dbReference>
<dbReference type="PROSITE" id="PS50109">
    <property type="entry name" value="HIS_KIN"/>
    <property type="match status" value="1"/>
</dbReference>
<keyword evidence="6" id="KW-1133">Transmembrane helix</keyword>
<dbReference type="InterPro" id="IPR004358">
    <property type="entry name" value="Sig_transdc_His_kin-like_C"/>
</dbReference>
<feature type="domain" description="Histidine kinase" evidence="7">
    <location>
        <begin position="193"/>
        <end position="407"/>
    </location>
</feature>
<keyword evidence="4" id="KW-0808">Transferase</keyword>
<sequence length="407" mass="46573">MILLVFLPFNLAMGLGNIAVSLILLITLQLVFYYFSRFRKQYSVSIICYAIVSYIAMAALFFFNSGSKGPTIFLFFLTFQLLIAFSANRWHFVWFIAHFLVIPMLMLIEYFKPEWVPDTYGTRKDYFIDLVVSYLVILVGIYWITNYLRKNYLRKKNIVDEYAAKIEQQHREILVKNAQLEKLNQEKTKLFSVVSHDLRTPLAVAVSLNELINDFPLEETERMQLQRELYELAKNTLDMFNNLQAWSSGQLKGGVRVNLGKVQVKPVVDKVVLAQQLFAAKKQVKMNVKVHEDFAVTADMDMLELIVRNLVQNAIKFTPVSGEIHIEHVTEDGRGIITIRDTGVGMTDQQIQNLFTLQLSPSYGTGNEKGSGIGLHLCKEFVLLQEGEIWVDSVINKGSAFYVALPV</sequence>
<evidence type="ECO:0000256" key="1">
    <source>
        <dbReference type="ARBA" id="ARBA00000085"/>
    </source>
</evidence>
<dbReference type="InterPro" id="IPR005467">
    <property type="entry name" value="His_kinase_dom"/>
</dbReference>
<dbReference type="GO" id="GO:0009927">
    <property type="term" value="F:histidine phosphotransfer kinase activity"/>
    <property type="evidence" value="ECO:0007669"/>
    <property type="project" value="TreeGrafter"/>
</dbReference>
<dbReference type="GO" id="GO:0005886">
    <property type="term" value="C:plasma membrane"/>
    <property type="evidence" value="ECO:0007669"/>
    <property type="project" value="TreeGrafter"/>
</dbReference>
<evidence type="ECO:0000256" key="4">
    <source>
        <dbReference type="ARBA" id="ARBA00022679"/>
    </source>
</evidence>
<feature type="transmembrane region" description="Helical" evidence="6">
    <location>
        <begin position="131"/>
        <end position="148"/>
    </location>
</feature>
<accession>A0A1N7RGI6</accession>
<dbReference type="Gene3D" id="3.30.565.10">
    <property type="entry name" value="Histidine kinase-like ATPase, C-terminal domain"/>
    <property type="match status" value="1"/>
</dbReference>
<organism evidence="8 9">
    <name type="scientific">Filimonas lacunae</name>
    <dbReference type="NCBI Taxonomy" id="477680"/>
    <lineage>
        <taxon>Bacteria</taxon>
        <taxon>Pseudomonadati</taxon>
        <taxon>Bacteroidota</taxon>
        <taxon>Chitinophagia</taxon>
        <taxon>Chitinophagales</taxon>
        <taxon>Chitinophagaceae</taxon>
        <taxon>Filimonas</taxon>
    </lineage>
</organism>
<evidence type="ECO:0000313" key="9">
    <source>
        <dbReference type="Proteomes" id="UP000186917"/>
    </source>
</evidence>
<dbReference type="Gene3D" id="1.10.287.130">
    <property type="match status" value="1"/>
</dbReference>
<protein>
    <recommendedName>
        <fullName evidence="2">histidine kinase</fullName>
        <ecNumber evidence="2">2.7.13.3</ecNumber>
    </recommendedName>
</protein>
<evidence type="ECO:0000256" key="6">
    <source>
        <dbReference type="SAM" id="Phobius"/>
    </source>
</evidence>
<evidence type="ECO:0000256" key="2">
    <source>
        <dbReference type="ARBA" id="ARBA00012438"/>
    </source>
</evidence>
<dbReference type="InterPro" id="IPR036097">
    <property type="entry name" value="HisK_dim/P_sf"/>
</dbReference>
<reference evidence="9" key="1">
    <citation type="submission" date="2017-01" db="EMBL/GenBank/DDBJ databases">
        <authorList>
            <person name="Varghese N."/>
            <person name="Submissions S."/>
        </authorList>
    </citation>
    <scope>NUCLEOTIDE SEQUENCE [LARGE SCALE GENOMIC DNA]</scope>
    <source>
        <strain evidence="9">DSM 21054</strain>
    </source>
</reference>
<proteinExistence type="predicted"/>
<dbReference type="GO" id="GO:0000155">
    <property type="term" value="F:phosphorelay sensor kinase activity"/>
    <property type="evidence" value="ECO:0007669"/>
    <property type="project" value="InterPro"/>
</dbReference>
<keyword evidence="6" id="KW-0472">Membrane</keyword>
<feature type="transmembrane region" description="Helical" evidence="6">
    <location>
        <begin position="92"/>
        <end position="111"/>
    </location>
</feature>
<dbReference type="CDD" id="cd00082">
    <property type="entry name" value="HisKA"/>
    <property type="match status" value="1"/>
</dbReference>
<dbReference type="SUPFAM" id="SSF55874">
    <property type="entry name" value="ATPase domain of HSP90 chaperone/DNA topoisomerase II/histidine kinase"/>
    <property type="match status" value="1"/>
</dbReference>
<evidence type="ECO:0000256" key="5">
    <source>
        <dbReference type="ARBA" id="ARBA00022777"/>
    </source>
</evidence>
<gene>
    <name evidence="8" type="ORF">SAMN05421788_11541</name>
</gene>
<dbReference type="Proteomes" id="UP000186917">
    <property type="component" value="Unassembled WGS sequence"/>
</dbReference>
<evidence type="ECO:0000259" key="7">
    <source>
        <dbReference type="PROSITE" id="PS50109"/>
    </source>
</evidence>
<dbReference type="SUPFAM" id="SSF47384">
    <property type="entry name" value="Homodimeric domain of signal transducing histidine kinase"/>
    <property type="match status" value="1"/>
</dbReference>
<dbReference type="EMBL" id="FTOR01000015">
    <property type="protein sequence ID" value="SIT34205.1"/>
    <property type="molecule type" value="Genomic_DNA"/>
</dbReference>
<dbReference type="STRING" id="477680.SAMN05421788_11541"/>
<evidence type="ECO:0000256" key="3">
    <source>
        <dbReference type="ARBA" id="ARBA00022553"/>
    </source>
</evidence>
<name>A0A1N7RGI6_9BACT</name>
<feature type="transmembrane region" description="Helical" evidence="6">
    <location>
        <begin position="42"/>
        <end position="63"/>
    </location>
</feature>
<dbReference type="SMART" id="SM00388">
    <property type="entry name" value="HisKA"/>
    <property type="match status" value="1"/>
</dbReference>
<keyword evidence="3" id="KW-0597">Phosphoprotein</keyword>
<keyword evidence="9" id="KW-1185">Reference proteome</keyword>
<dbReference type="InterPro" id="IPR036890">
    <property type="entry name" value="HATPase_C_sf"/>
</dbReference>
<feature type="transmembrane region" description="Helical" evidence="6">
    <location>
        <begin position="12"/>
        <end position="35"/>
    </location>
</feature>
<keyword evidence="6" id="KW-0812">Transmembrane</keyword>
<dbReference type="InterPro" id="IPR003594">
    <property type="entry name" value="HATPase_dom"/>
</dbReference>
<feature type="transmembrane region" description="Helical" evidence="6">
    <location>
        <begin position="69"/>
        <end position="85"/>
    </location>
</feature>
<comment type="catalytic activity">
    <reaction evidence="1">
        <text>ATP + protein L-histidine = ADP + protein N-phospho-L-histidine.</text>
        <dbReference type="EC" id="2.7.13.3"/>
    </reaction>
</comment>
<dbReference type="EC" id="2.7.13.3" evidence="2"/>
<dbReference type="Pfam" id="PF00512">
    <property type="entry name" value="HisKA"/>
    <property type="match status" value="1"/>
</dbReference>
<dbReference type="Pfam" id="PF02518">
    <property type="entry name" value="HATPase_c"/>
    <property type="match status" value="1"/>
</dbReference>
<dbReference type="PANTHER" id="PTHR43047">
    <property type="entry name" value="TWO-COMPONENT HISTIDINE PROTEIN KINASE"/>
    <property type="match status" value="1"/>
</dbReference>
<evidence type="ECO:0000313" key="8">
    <source>
        <dbReference type="EMBL" id="SIT34205.1"/>
    </source>
</evidence>
<dbReference type="SMART" id="SM00387">
    <property type="entry name" value="HATPase_c"/>
    <property type="match status" value="1"/>
</dbReference>
<dbReference type="AlphaFoldDB" id="A0A1N7RGI6"/>
<dbReference type="PANTHER" id="PTHR43047:SF72">
    <property type="entry name" value="OSMOSENSING HISTIDINE PROTEIN KINASE SLN1"/>
    <property type="match status" value="1"/>
</dbReference>
<dbReference type="PRINTS" id="PR00344">
    <property type="entry name" value="BCTRLSENSOR"/>
</dbReference>
<keyword evidence="5 8" id="KW-0418">Kinase</keyword>